<protein>
    <submittedName>
        <fullName evidence="2">Uncharacterized protein</fullName>
    </submittedName>
</protein>
<feature type="region of interest" description="Disordered" evidence="1">
    <location>
        <begin position="62"/>
        <end position="97"/>
    </location>
</feature>
<dbReference type="EMBL" id="PCRP01000034">
    <property type="protein sequence ID" value="PIP23643.1"/>
    <property type="molecule type" value="Genomic_DNA"/>
</dbReference>
<gene>
    <name evidence="2" type="ORF">COX36_02215</name>
</gene>
<dbReference type="AlphaFoldDB" id="A0A2G9YY43"/>
<accession>A0A2G9YY43</accession>
<sequence length="174" mass="19257">KTIFERVDKEAKIIFGISRLKKNSETKVTLLATGCGLPHLISGVKQKKKKAQTPIKISLKQTKPPLPEKKVGKIKMEKRTTKPGAKPGSRILTGSAESGTKIGKALSKFHYRAKPKSPKATQPSAGYPIRKNALSIKKEVEEEEAKMIAKEKFWETPAFLRRRPAHRPPAEAGP</sequence>
<name>A0A2G9YY43_9BACT</name>
<evidence type="ECO:0000256" key="1">
    <source>
        <dbReference type="SAM" id="MobiDB-lite"/>
    </source>
</evidence>
<feature type="compositionally biased region" description="Basic and acidic residues" evidence="1">
    <location>
        <begin position="66"/>
        <end position="80"/>
    </location>
</feature>
<comment type="caution">
    <text evidence="2">The sequence shown here is derived from an EMBL/GenBank/DDBJ whole genome shotgun (WGS) entry which is preliminary data.</text>
</comment>
<evidence type="ECO:0000313" key="2">
    <source>
        <dbReference type="EMBL" id="PIP23643.1"/>
    </source>
</evidence>
<dbReference type="Proteomes" id="UP000230273">
    <property type="component" value="Unassembled WGS sequence"/>
</dbReference>
<organism evidence="2 3">
    <name type="scientific">Candidatus Nealsonbacteria bacterium CG23_combo_of_CG06-09_8_20_14_all_38_19</name>
    <dbReference type="NCBI Taxonomy" id="1974721"/>
    <lineage>
        <taxon>Bacteria</taxon>
        <taxon>Candidatus Nealsoniibacteriota</taxon>
    </lineage>
</organism>
<proteinExistence type="predicted"/>
<evidence type="ECO:0000313" key="3">
    <source>
        <dbReference type="Proteomes" id="UP000230273"/>
    </source>
</evidence>
<reference evidence="2 3" key="1">
    <citation type="submission" date="2017-09" db="EMBL/GenBank/DDBJ databases">
        <title>Depth-based differentiation of microbial function through sediment-hosted aquifers and enrichment of novel symbionts in the deep terrestrial subsurface.</title>
        <authorList>
            <person name="Probst A.J."/>
            <person name="Ladd B."/>
            <person name="Jarett J.K."/>
            <person name="Geller-Mcgrath D.E."/>
            <person name="Sieber C.M."/>
            <person name="Emerson J.B."/>
            <person name="Anantharaman K."/>
            <person name="Thomas B.C."/>
            <person name="Malmstrom R."/>
            <person name="Stieglmeier M."/>
            <person name="Klingl A."/>
            <person name="Woyke T."/>
            <person name="Ryan C.M."/>
            <person name="Banfield J.F."/>
        </authorList>
    </citation>
    <scope>NUCLEOTIDE SEQUENCE [LARGE SCALE GENOMIC DNA]</scope>
    <source>
        <strain evidence="2">CG23_combo_of_CG06-09_8_20_14_all_38_19</strain>
    </source>
</reference>
<feature type="non-terminal residue" evidence="2">
    <location>
        <position position="1"/>
    </location>
</feature>